<keyword evidence="3" id="KW-0695">RNA-directed DNA polymerase</keyword>
<reference evidence="3 4" key="1">
    <citation type="journal article" date="2021" name="Sci. Rep.">
        <title>The distribution of antibiotic resistance genes in chicken gut microbiota commensals.</title>
        <authorList>
            <person name="Juricova H."/>
            <person name="Matiasovicova J."/>
            <person name="Kubasova T."/>
            <person name="Cejkova D."/>
            <person name="Rychlik I."/>
        </authorList>
    </citation>
    <scope>NUCLEOTIDE SEQUENCE [LARGE SCALE GENOMIC DNA]</scope>
    <source>
        <strain evidence="3 4">An819</strain>
    </source>
</reference>
<dbReference type="PROSITE" id="PS50878">
    <property type="entry name" value="RT_POL"/>
    <property type="match status" value="1"/>
</dbReference>
<evidence type="ECO:0000256" key="1">
    <source>
        <dbReference type="ARBA" id="ARBA00034120"/>
    </source>
</evidence>
<feature type="domain" description="Reverse transcriptase" evidence="2">
    <location>
        <begin position="69"/>
        <end position="363"/>
    </location>
</feature>
<dbReference type="Pfam" id="PF21368">
    <property type="entry name" value="AI2M-like_HNH"/>
    <property type="match status" value="1"/>
</dbReference>
<dbReference type="PANTHER" id="PTHR34047:SF8">
    <property type="entry name" value="PROTEIN YKFC"/>
    <property type="match status" value="1"/>
</dbReference>
<evidence type="ECO:0000313" key="4">
    <source>
        <dbReference type="Proteomes" id="UP000764045"/>
    </source>
</evidence>
<keyword evidence="3" id="KW-0808">Transferase</keyword>
<name>A0A939B5W8_9BACT</name>
<dbReference type="Pfam" id="PF01348">
    <property type="entry name" value="Intron_maturas2"/>
    <property type="match status" value="1"/>
</dbReference>
<comment type="caution">
    <text evidence="3">The sequence shown here is derived from an EMBL/GenBank/DDBJ whole genome shotgun (WGS) entry which is preliminary data.</text>
</comment>
<dbReference type="GO" id="GO:0006397">
    <property type="term" value="P:mRNA processing"/>
    <property type="evidence" value="ECO:0007669"/>
    <property type="project" value="InterPro"/>
</dbReference>
<protein>
    <submittedName>
        <fullName evidence="3">Group II intron reverse transcriptase/maturase</fullName>
    </submittedName>
</protein>
<gene>
    <name evidence="3" type="ORF">H6B30_14180</name>
</gene>
<dbReference type="InterPro" id="IPR043502">
    <property type="entry name" value="DNA/RNA_pol_sf"/>
</dbReference>
<proteinExistence type="inferred from homology"/>
<dbReference type="RefSeq" id="WP_204444234.1">
    <property type="nucleotide sequence ID" value="NZ_JACJJL010000032.1"/>
</dbReference>
<dbReference type="Proteomes" id="UP000764045">
    <property type="component" value="Unassembled WGS sequence"/>
</dbReference>
<accession>A0A939B5W8</accession>
<dbReference type="InterPro" id="IPR000477">
    <property type="entry name" value="RT_dom"/>
</dbReference>
<keyword evidence="4" id="KW-1185">Reference proteome</keyword>
<dbReference type="EMBL" id="JACJJL010000032">
    <property type="protein sequence ID" value="MBM6662876.1"/>
    <property type="molecule type" value="Genomic_DNA"/>
</dbReference>
<dbReference type="AlphaFoldDB" id="A0A939B5W8"/>
<comment type="similarity">
    <text evidence="1">Belongs to the bacterial reverse transcriptase family.</text>
</comment>
<evidence type="ECO:0000313" key="3">
    <source>
        <dbReference type="EMBL" id="MBM6662876.1"/>
    </source>
</evidence>
<dbReference type="InterPro" id="IPR049030">
    <property type="entry name" value="AI2M-like_HNH"/>
</dbReference>
<sequence>MRNPEQVLNNLIVHSKVSDYKFERLYRNLFNEQMFYIAYQRIYAKPGNMTPGADGKTIDQMSTQRIERLIESLKNETYQPVPARRTYIPKKNGKLRPLGIPSFEDKLVQEVTRILLEAIYEGHFECTSHGFRPFKSCHTAMDDIQKHFTGAKWFIEGDIKGFFDNIDHNVLIDILKLRISDERFLRLIRKFLNAGYMEKWTYHKTYSGTPQGGIVSPILANIYLDQFDKYIKEYAENFNTGKGRRVNPEYNRFCNKRNALKRKLKSEMDESVRQQLMDEIQALKAKMVTIPYNMAMDENYKRMKYVRYADDFLIGVIGSKEDCKKMKEDITIYMRDKLKLELSDEKTLITHSHEHAKFLGFEISVQKSNTLRRNSLGFTRRSFQGKVVISLSPDNVEKKLLALKAIRIKDIQGRRLWWPESRGYLVGKKEEEILMQYNLEIRGFYNYFSIANNIAAVGSGFGYAMRFSLYKTLANKHNSTISKVRNKYRKDKDFVIPYKDKNGKEKCVVLYNQGFKRQTINDFPEVDNLPNTCWLPEPTLVDRLKTSCCELCGQTGNVVMHHVRKLTLLKGENEWEKLMLKKRRKTLVVCETCNAKIQRASEK</sequence>
<dbReference type="InterPro" id="IPR024937">
    <property type="entry name" value="Domain_X"/>
</dbReference>
<organism evidence="3 4">
    <name type="scientific">Marseilla massiliensis</name>
    <dbReference type="NCBI Taxonomy" id="1841864"/>
    <lineage>
        <taxon>Bacteria</taxon>
        <taxon>Pseudomonadati</taxon>
        <taxon>Bacteroidota</taxon>
        <taxon>Bacteroidia</taxon>
        <taxon>Bacteroidales</taxon>
        <taxon>Prevotellaceae</taxon>
        <taxon>Marseilla</taxon>
    </lineage>
</organism>
<dbReference type="CDD" id="cd01651">
    <property type="entry name" value="RT_G2_intron"/>
    <property type="match status" value="1"/>
</dbReference>
<keyword evidence="3" id="KW-0548">Nucleotidyltransferase</keyword>
<dbReference type="PANTHER" id="PTHR34047">
    <property type="entry name" value="NUCLEAR INTRON MATURASE 1, MITOCHONDRIAL-RELATED"/>
    <property type="match status" value="1"/>
</dbReference>
<dbReference type="SUPFAM" id="SSF56672">
    <property type="entry name" value="DNA/RNA polymerases"/>
    <property type="match status" value="1"/>
</dbReference>
<dbReference type="InterPro" id="IPR051083">
    <property type="entry name" value="GrpII_Intron_Splice-Mob/Def"/>
</dbReference>
<dbReference type="Pfam" id="PF00078">
    <property type="entry name" value="RVT_1"/>
    <property type="match status" value="1"/>
</dbReference>
<dbReference type="GO" id="GO:0003964">
    <property type="term" value="F:RNA-directed DNA polymerase activity"/>
    <property type="evidence" value="ECO:0007669"/>
    <property type="project" value="UniProtKB-KW"/>
</dbReference>
<evidence type="ECO:0000259" key="2">
    <source>
        <dbReference type="PROSITE" id="PS50878"/>
    </source>
</evidence>